<evidence type="ECO:0000313" key="2">
    <source>
        <dbReference type="Proteomes" id="UP001195965"/>
    </source>
</evidence>
<dbReference type="EMBL" id="CP127526">
    <property type="protein sequence ID" value="XRI74808.1"/>
    <property type="molecule type" value="Genomic_DNA"/>
</dbReference>
<keyword evidence="2" id="KW-1185">Reference proteome</keyword>
<sequence length="110" mass="12000">MSLDIQQESSSGKLQMRLLGDLDIYAVAALREALLKAITQFHEVELILEDVCEIDGAGLQVLIAAKTESLYRGSRLLLSAHSVAVVQALQLCRLDSFFGDPIVLTKEMPG</sequence>
<gene>
    <name evidence="1" type="ORF">HHS34_006310</name>
</gene>
<dbReference type="Proteomes" id="UP001195965">
    <property type="component" value="Chromosome"/>
</dbReference>
<organism evidence="1 2">
    <name type="scientific">Acidithiobacillus montserratensis</name>
    <dbReference type="NCBI Taxonomy" id="2729135"/>
    <lineage>
        <taxon>Bacteria</taxon>
        <taxon>Pseudomonadati</taxon>
        <taxon>Pseudomonadota</taxon>
        <taxon>Acidithiobacillia</taxon>
        <taxon>Acidithiobacillales</taxon>
        <taxon>Acidithiobacillaceae</taxon>
        <taxon>Acidithiobacillus</taxon>
    </lineage>
</organism>
<name>A0ACD5HK97_9PROT</name>
<protein>
    <submittedName>
        <fullName evidence="1">STAS domain-containing protein</fullName>
    </submittedName>
</protein>
<accession>A0ACD5HK97</accession>
<evidence type="ECO:0000313" key="1">
    <source>
        <dbReference type="EMBL" id="XRI74808.1"/>
    </source>
</evidence>
<proteinExistence type="predicted"/>
<reference evidence="1 2" key="1">
    <citation type="journal article" date="2021" name="ISME J.">
        <title>Genomic evolution of the class Acidithiobacillia: deep-branching Proteobacteria living in extreme acidic conditions.</title>
        <authorList>
            <person name="Moya-Beltran A."/>
            <person name="Beard S."/>
            <person name="Rojas-Villalobos C."/>
            <person name="Issotta F."/>
            <person name="Gallardo Y."/>
            <person name="Ulloa R."/>
            <person name="Giaveno A."/>
            <person name="Degli Esposti M."/>
            <person name="Johnson D.B."/>
            <person name="Quatrini R."/>
        </authorList>
    </citation>
    <scope>NUCLEOTIDE SEQUENCE [LARGE SCALE GENOMIC DNA]</scope>
    <source>
        <strain evidence="1 2">GG1-14</strain>
    </source>
</reference>